<dbReference type="RefSeq" id="WP_107006726.1">
    <property type="nucleotide sequence ID" value="NZ_JBHRSF010000005.1"/>
</dbReference>
<sequence length="214" mass="25499">MLVLEETYKSKKAQFSDSFNLRIHRGLSWLKQAVLLDDALDLKFISLWISFNAIYAKDLHELKDRQQFRKFLSDICQADTEHKIYHLIWTKYSHAIRILLDNHYTFQPFWDFQNQKISQQDWKMSFEQDKIKVHRALQQKDSVEVLYIIFNRLYTLRNQIMHGGSTYKSSINRSQLQDSSNILTALLPIFMHVLLENEKILDLGKPFYPVVQVS</sequence>
<proteinExistence type="predicted"/>
<dbReference type="Proteomes" id="UP001595455">
    <property type="component" value="Unassembled WGS sequence"/>
</dbReference>
<keyword evidence="4" id="KW-1185">Reference proteome</keyword>
<name>A0A371YUI3_9GAMM</name>
<evidence type="ECO:0000313" key="1">
    <source>
        <dbReference type="EMBL" id="MFC2994159.1"/>
    </source>
</evidence>
<evidence type="ECO:0000313" key="4">
    <source>
        <dbReference type="Proteomes" id="UP001595455"/>
    </source>
</evidence>
<reference evidence="4" key="3">
    <citation type="journal article" date="2019" name="Int. J. Syst. Evol. Microbiol.">
        <title>The Global Catalogue of Microorganisms (GCM) 10K type strain sequencing project: providing services to taxonomists for standard genome sequencing and annotation.</title>
        <authorList>
            <consortium name="The Broad Institute Genomics Platform"/>
            <consortium name="The Broad Institute Genome Sequencing Center for Infectious Disease"/>
            <person name="Wu L."/>
            <person name="Ma J."/>
        </authorList>
    </citation>
    <scope>NUCLEOTIDE SEQUENCE [LARGE SCALE GENOMIC DNA]</scope>
    <source>
        <strain evidence="4">KCTC 62575</strain>
    </source>
</reference>
<reference evidence="1" key="4">
    <citation type="submission" date="2024-09" db="EMBL/GenBank/DDBJ databases">
        <authorList>
            <person name="Sun Q."/>
            <person name="Mori K."/>
        </authorList>
    </citation>
    <scope>NUCLEOTIDE SEQUENCE</scope>
    <source>
        <strain evidence="1">KCTC 62575</strain>
    </source>
</reference>
<dbReference type="EMBL" id="PYIX02000002">
    <property type="protein sequence ID" value="RFC85128.1"/>
    <property type="molecule type" value="Genomic_DNA"/>
</dbReference>
<organism evidence="2 3">
    <name type="scientific">Acinetobacter sichuanensis</name>
    <dbReference type="NCBI Taxonomy" id="2136183"/>
    <lineage>
        <taxon>Bacteria</taxon>
        <taxon>Pseudomonadati</taxon>
        <taxon>Pseudomonadota</taxon>
        <taxon>Gammaproteobacteria</taxon>
        <taxon>Moraxellales</taxon>
        <taxon>Moraxellaceae</taxon>
        <taxon>Acinetobacter</taxon>
    </lineage>
</organism>
<reference evidence="1" key="1">
    <citation type="journal article" date="2014" name="Int. J. Syst. Evol. Microbiol.">
        <title>Complete genome of a new Firmicutes species belonging to the dominant human colonic microbiota ('Ruminococcus bicirculans') reveals two chromosomes and a selective capacity to utilize plant glucans.</title>
        <authorList>
            <consortium name="NISC Comparative Sequencing Program"/>
            <person name="Wegmann U."/>
            <person name="Louis P."/>
            <person name="Goesmann A."/>
            <person name="Henrissat B."/>
            <person name="Duncan S.H."/>
            <person name="Flint H.J."/>
        </authorList>
    </citation>
    <scope>NUCLEOTIDE SEQUENCE</scope>
    <source>
        <strain evidence="1">KCTC 62575</strain>
    </source>
</reference>
<accession>A0A371YUI3</accession>
<reference evidence="2 3" key="2">
    <citation type="submission" date="2018-08" db="EMBL/GenBank/DDBJ databases">
        <title>The draft genome of Acinetobacter sichuanensis strain WCHAc060041.</title>
        <authorList>
            <person name="Qin J."/>
            <person name="Feng Y."/>
            <person name="Zong Z."/>
        </authorList>
    </citation>
    <scope>NUCLEOTIDE SEQUENCE [LARGE SCALE GENOMIC DNA]</scope>
    <source>
        <strain evidence="2 3">WCHAc060041</strain>
    </source>
</reference>
<evidence type="ECO:0000313" key="2">
    <source>
        <dbReference type="EMBL" id="RFC85128.1"/>
    </source>
</evidence>
<dbReference type="EMBL" id="JBHRSF010000005">
    <property type="protein sequence ID" value="MFC2994159.1"/>
    <property type="molecule type" value="Genomic_DNA"/>
</dbReference>
<protein>
    <submittedName>
        <fullName evidence="1">HEPN domain-containing protein</fullName>
    </submittedName>
</protein>
<comment type="caution">
    <text evidence="2">The sequence shown here is derived from an EMBL/GenBank/DDBJ whole genome shotgun (WGS) entry which is preliminary data.</text>
</comment>
<gene>
    <name evidence="1" type="ORF">ACFODO_02510</name>
    <name evidence="2" type="ORF">C9E89_001750</name>
</gene>
<dbReference type="OrthoDB" id="1425096at2"/>
<dbReference type="Proteomes" id="UP000240957">
    <property type="component" value="Unassembled WGS sequence"/>
</dbReference>
<dbReference type="AlphaFoldDB" id="A0A371YUI3"/>
<evidence type="ECO:0000313" key="3">
    <source>
        <dbReference type="Proteomes" id="UP000240957"/>
    </source>
</evidence>